<dbReference type="Pfam" id="PF13649">
    <property type="entry name" value="Methyltransf_25"/>
    <property type="match status" value="1"/>
</dbReference>
<dbReference type="InterPro" id="IPR029063">
    <property type="entry name" value="SAM-dependent_MTases_sf"/>
</dbReference>
<feature type="domain" description="Methyltransferase" evidence="1">
    <location>
        <begin position="26"/>
        <end position="94"/>
    </location>
</feature>
<dbReference type="EMBL" id="LAZR01026560">
    <property type="protein sequence ID" value="KKL68345.1"/>
    <property type="molecule type" value="Genomic_DNA"/>
</dbReference>
<evidence type="ECO:0000313" key="2">
    <source>
        <dbReference type="EMBL" id="KKL68345.1"/>
    </source>
</evidence>
<organism evidence="2">
    <name type="scientific">marine sediment metagenome</name>
    <dbReference type="NCBI Taxonomy" id="412755"/>
    <lineage>
        <taxon>unclassified sequences</taxon>
        <taxon>metagenomes</taxon>
        <taxon>ecological metagenomes</taxon>
    </lineage>
</organism>
<comment type="caution">
    <text evidence="2">The sequence shown here is derived from an EMBL/GenBank/DDBJ whole genome shotgun (WGS) entry which is preliminary data.</text>
</comment>
<evidence type="ECO:0000259" key="1">
    <source>
        <dbReference type="Pfam" id="PF13649"/>
    </source>
</evidence>
<accession>A0A0F9GG00</accession>
<gene>
    <name evidence="2" type="ORF">LCGC14_2125920</name>
</gene>
<dbReference type="Gene3D" id="3.40.50.150">
    <property type="entry name" value="Vaccinia Virus protein VP39"/>
    <property type="match status" value="1"/>
</dbReference>
<reference evidence="2" key="1">
    <citation type="journal article" date="2015" name="Nature">
        <title>Complex archaea that bridge the gap between prokaryotes and eukaryotes.</title>
        <authorList>
            <person name="Spang A."/>
            <person name="Saw J.H."/>
            <person name="Jorgensen S.L."/>
            <person name="Zaremba-Niedzwiedzka K."/>
            <person name="Martijn J."/>
            <person name="Lind A.E."/>
            <person name="van Eijk R."/>
            <person name="Schleper C."/>
            <person name="Guy L."/>
            <person name="Ettema T.J."/>
        </authorList>
    </citation>
    <scope>NUCLEOTIDE SEQUENCE</scope>
</reference>
<dbReference type="SUPFAM" id="SSF53335">
    <property type="entry name" value="S-adenosyl-L-methionine-dependent methyltransferases"/>
    <property type="match status" value="1"/>
</dbReference>
<dbReference type="InterPro" id="IPR041698">
    <property type="entry name" value="Methyltransf_25"/>
</dbReference>
<dbReference type="AlphaFoldDB" id="A0A0F9GG00"/>
<protein>
    <recommendedName>
        <fullName evidence="1">Methyltransferase domain-containing protein</fullName>
    </recommendedName>
</protein>
<sequence length="97" mass="10655">MSSQRDPEKILAKHLHNIEDLANARVLEIGVGDGHLTWCYADAAKHVIGIDPNANRLVMALRKCPLGFARLSFAKAKAEALPFQGKAFDVAIMSWTL</sequence>
<name>A0A0F9GG00_9ZZZZ</name>
<dbReference type="CDD" id="cd02440">
    <property type="entry name" value="AdoMet_MTases"/>
    <property type="match status" value="1"/>
</dbReference>
<proteinExistence type="predicted"/>